<dbReference type="Pfam" id="PF14905">
    <property type="entry name" value="OMP_b-brl_3"/>
    <property type="match status" value="1"/>
</dbReference>
<dbReference type="GO" id="GO:0004180">
    <property type="term" value="F:carboxypeptidase activity"/>
    <property type="evidence" value="ECO:0007669"/>
    <property type="project" value="UniProtKB-KW"/>
</dbReference>
<keyword evidence="4" id="KW-0645">Protease</keyword>
<evidence type="ECO:0000259" key="3">
    <source>
        <dbReference type="Pfam" id="PF14905"/>
    </source>
</evidence>
<gene>
    <name evidence="4" type="ORF">SAMN04488132_11183</name>
</gene>
<evidence type="ECO:0000313" key="5">
    <source>
        <dbReference type="Proteomes" id="UP000190888"/>
    </source>
</evidence>
<evidence type="ECO:0000313" key="4">
    <source>
        <dbReference type="EMBL" id="SKA13151.1"/>
    </source>
</evidence>
<reference evidence="4 5" key="1">
    <citation type="submission" date="2017-02" db="EMBL/GenBank/DDBJ databases">
        <authorList>
            <person name="Peterson S.W."/>
        </authorList>
    </citation>
    <scope>NUCLEOTIDE SEQUENCE [LARGE SCALE GENOMIC DNA]</scope>
    <source>
        <strain evidence="4 5">DSM 22335</strain>
    </source>
</reference>
<name>A0A1T4RC40_9BACT</name>
<feature type="region of interest" description="Disordered" evidence="1">
    <location>
        <begin position="287"/>
        <end position="329"/>
    </location>
</feature>
<evidence type="ECO:0000256" key="2">
    <source>
        <dbReference type="SAM" id="SignalP"/>
    </source>
</evidence>
<dbReference type="AlphaFoldDB" id="A0A1T4RC40"/>
<feature type="domain" description="Outer membrane protein beta-barrel" evidence="3">
    <location>
        <begin position="471"/>
        <end position="939"/>
    </location>
</feature>
<feature type="compositionally biased region" description="Gly residues" evidence="1">
    <location>
        <begin position="294"/>
        <end position="327"/>
    </location>
</feature>
<keyword evidence="5" id="KW-1185">Reference proteome</keyword>
<evidence type="ECO:0000256" key="1">
    <source>
        <dbReference type="SAM" id="MobiDB-lite"/>
    </source>
</evidence>
<accession>A0A1T4RC40</accession>
<dbReference type="Proteomes" id="UP000190888">
    <property type="component" value="Unassembled WGS sequence"/>
</dbReference>
<sequence>MQKRCIVILMIILSAFSAGLHAQGVTLSGIAANLDTKSPMQGASVRLLNKKDSASLLTLTDSTGRFRFGQLQAGTYDLMITSVGFDTLQRTLPIDSMDVNLDTIYIGTSAGELATVTVRSSTAPVVQKGDTVQFSASQYKVNPDATGEDLVKKMAGITVENGQVKANGENVQKVTIDGRELFGDDATAALRNLPAEIIDKIQVFDRLSDQAQFTGFDDGSSTKGINIVTKANMRNGQFGRIFAGYGTDDRYQAGGNATFLHENRKISVVGNFNNVNQQNFASQDLLGVTSSGSQRGGGGGQPRGGGGGGGRGGGGQPRGGGGGGFGNAGNFQVGQQNGISKTNAIGINYADNWGKKIIVSGSYFFNNAENTTEETVKRQYFLTDIPNYNQSTLSTSRNNNHRVSMRFEYNIDSSNQLIISPSLSFQDNHSSREVSTAFFDQKTGFVSNRTTNNNNSSRSGNNLSNNILWRHSFAKRGRTFSVNLNTSANTNKGETFTDLYDTTFTSTGFSDTLSRRYTDQSTSGSQVSANIAYTEPLGQRGQLQLNYNPTFSKNKADQEAYQYDPASGKYGLFDPTLSSKFDNKYTAHSTGLSYRYGDRDNQVSFGFNYQVSRLESDQAFPRILRVDKSFTNLLPNAMLRLKLSQMSNVRVMYRASTSQPSVTQLQDVYDVTNIPFVTAGNPSLEQQNTHFVSTRYTYTNPGKGLLFVGNIFVQTANNYITNATFVPLQDSALTPDITLKAGQQLTKPVNVNGYLNLRSFVNFAFPLKFIKSNVNFNGGVTYSKLPGIINNVSNISKNITYSGGAVIASNVSQYVDFTVSYSANFSKVMNELQPELNTHYFSHVAGVQLNLLSKSGWFFQNDLTNQLYSGLAAGYNQNYFLWNMSVGKKFLKDQKGELKVGVFDLLKQNRSITRNVTETYFEDVQNRVLQQYFMATFTYNLRNFGASASAGSNAGQRGGRRPAMNMP</sequence>
<proteinExistence type="predicted"/>
<dbReference type="InterPro" id="IPR013783">
    <property type="entry name" value="Ig-like_fold"/>
</dbReference>
<organism evidence="4 5">
    <name type="scientific">Sediminibacterium ginsengisoli</name>
    <dbReference type="NCBI Taxonomy" id="413434"/>
    <lineage>
        <taxon>Bacteria</taxon>
        <taxon>Pseudomonadati</taxon>
        <taxon>Bacteroidota</taxon>
        <taxon>Chitinophagia</taxon>
        <taxon>Chitinophagales</taxon>
        <taxon>Chitinophagaceae</taxon>
        <taxon>Sediminibacterium</taxon>
    </lineage>
</organism>
<dbReference type="SUPFAM" id="SSF49478">
    <property type="entry name" value="Cna protein B-type domain"/>
    <property type="match status" value="1"/>
</dbReference>
<dbReference type="Pfam" id="PF13620">
    <property type="entry name" value="CarboxypepD_reg"/>
    <property type="match status" value="1"/>
</dbReference>
<protein>
    <submittedName>
        <fullName evidence="4">Carboxypeptidase regulatory-like domain-containing protein</fullName>
    </submittedName>
</protein>
<dbReference type="STRING" id="413434.SAMN04488132_11183"/>
<feature type="chain" id="PRO_5012482048" evidence="2">
    <location>
        <begin position="23"/>
        <end position="967"/>
    </location>
</feature>
<feature type="signal peptide" evidence="2">
    <location>
        <begin position="1"/>
        <end position="22"/>
    </location>
</feature>
<dbReference type="InterPro" id="IPR041700">
    <property type="entry name" value="OMP_b-brl_3"/>
</dbReference>
<keyword evidence="4" id="KW-0121">Carboxypeptidase</keyword>
<dbReference type="Gene3D" id="2.60.40.10">
    <property type="entry name" value="Immunoglobulins"/>
    <property type="match status" value="1"/>
</dbReference>
<keyword evidence="2" id="KW-0732">Signal</keyword>
<dbReference type="EMBL" id="FUWH01000011">
    <property type="protein sequence ID" value="SKA13151.1"/>
    <property type="molecule type" value="Genomic_DNA"/>
</dbReference>
<dbReference type="SUPFAM" id="SSF56935">
    <property type="entry name" value="Porins"/>
    <property type="match status" value="1"/>
</dbReference>
<keyword evidence="4" id="KW-0378">Hydrolase</keyword>